<evidence type="ECO:0000313" key="1">
    <source>
        <dbReference type="EMBL" id="VDP56941.1"/>
    </source>
</evidence>
<dbReference type="EMBL" id="UZAI01021953">
    <property type="protein sequence ID" value="VDP56941.1"/>
    <property type="molecule type" value="Genomic_DNA"/>
</dbReference>
<dbReference type="PANTHER" id="PTHR47027">
    <property type="entry name" value="REVERSE TRANSCRIPTASE DOMAIN-CONTAINING PROTEIN"/>
    <property type="match status" value="1"/>
</dbReference>
<dbReference type="PANTHER" id="PTHR47027:SF25">
    <property type="entry name" value="REVERSE TRANSCRIPTASE DOMAIN-CONTAINING PROTEIN"/>
    <property type="match status" value="1"/>
</dbReference>
<gene>
    <name evidence="1" type="ORF">SMRZ_LOCUS25869</name>
</gene>
<sequence length="96" mass="11072">MKISTYERKHGIQWTTHNQLQYLDFADNMTLLSHTHQKMQMKTTNVTVTSASVGFNIHKGKTKIFKYNTKNISPITLDGEALEVVKSFIILGKHHR</sequence>
<proteinExistence type="predicted"/>
<protein>
    <submittedName>
        <fullName evidence="1">Uncharacterized protein</fullName>
    </submittedName>
</protein>
<dbReference type="Proteomes" id="UP000277204">
    <property type="component" value="Unassembled WGS sequence"/>
</dbReference>
<evidence type="ECO:0000313" key="2">
    <source>
        <dbReference type="Proteomes" id="UP000277204"/>
    </source>
</evidence>
<keyword evidence="2" id="KW-1185">Reference proteome</keyword>
<organism evidence="1 2">
    <name type="scientific">Schistosoma margrebowiei</name>
    <dbReference type="NCBI Taxonomy" id="48269"/>
    <lineage>
        <taxon>Eukaryota</taxon>
        <taxon>Metazoa</taxon>
        <taxon>Spiralia</taxon>
        <taxon>Lophotrochozoa</taxon>
        <taxon>Platyhelminthes</taxon>
        <taxon>Trematoda</taxon>
        <taxon>Digenea</taxon>
        <taxon>Strigeidida</taxon>
        <taxon>Schistosomatoidea</taxon>
        <taxon>Schistosomatidae</taxon>
        <taxon>Schistosoma</taxon>
    </lineage>
</organism>
<name>A0A183NC44_9TREM</name>
<accession>A0A183NC44</accession>
<dbReference type="AlphaFoldDB" id="A0A183NC44"/>
<reference evidence="1 2" key="1">
    <citation type="submission" date="2018-11" db="EMBL/GenBank/DDBJ databases">
        <authorList>
            <consortium name="Pathogen Informatics"/>
        </authorList>
    </citation>
    <scope>NUCLEOTIDE SEQUENCE [LARGE SCALE GENOMIC DNA]</scope>
    <source>
        <strain evidence="1 2">Zambia</strain>
    </source>
</reference>